<feature type="region of interest" description="Disordered" evidence="1">
    <location>
        <begin position="1"/>
        <end position="71"/>
    </location>
</feature>
<feature type="compositionally biased region" description="Pro residues" evidence="1">
    <location>
        <begin position="13"/>
        <end position="59"/>
    </location>
</feature>
<keyword evidence="2" id="KW-0812">Transmembrane</keyword>
<name>A0ABV8TVY5_9ACTN</name>
<keyword evidence="2" id="KW-1133">Transmembrane helix</keyword>
<evidence type="ECO:0000313" key="4">
    <source>
        <dbReference type="Proteomes" id="UP001595823"/>
    </source>
</evidence>
<evidence type="ECO:0000256" key="2">
    <source>
        <dbReference type="SAM" id="Phobius"/>
    </source>
</evidence>
<evidence type="ECO:0000313" key="3">
    <source>
        <dbReference type="EMBL" id="MFC4334598.1"/>
    </source>
</evidence>
<feature type="transmembrane region" description="Helical" evidence="2">
    <location>
        <begin position="94"/>
        <end position="117"/>
    </location>
</feature>
<keyword evidence="4" id="KW-1185">Reference proteome</keyword>
<keyword evidence="2" id="KW-0472">Membrane</keyword>
<gene>
    <name evidence="3" type="ORF">ACFPET_05240</name>
</gene>
<dbReference type="RefSeq" id="WP_380618441.1">
    <property type="nucleotide sequence ID" value="NZ_JBHSDK010000007.1"/>
</dbReference>
<reference evidence="4" key="1">
    <citation type="journal article" date="2019" name="Int. J. Syst. Evol. Microbiol.">
        <title>The Global Catalogue of Microorganisms (GCM) 10K type strain sequencing project: providing services to taxonomists for standard genome sequencing and annotation.</title>
        <authorList>
            <consortium name="The Broad Institute Genomics Platform"/>
            <consortium name="The Broad Institute Genome Sequencing Center for Infectious Disease"/>
            <person name="Wu L."/>
            <person name="Ma J."/>
        </authorList>
    </citation>
    <scope>NUCLEOTIDE SEQUENCE [LARGE SCALE GENOMIC DNA]</scope>
    <source>
        <strain evidence="4">IBRC-M 10908</strain>
    </source>
</reference>
<feature type="transmembrane region" description="Helical" evidence="2">
    <location>
        <begin position="129"/>
        <end position="153"/>
    </location>
</feature>
<comment type="caution">
    <text evidence="3">The sequence shown here is derived from an EMBL/GenBank/DDBJ whole genome shotgun (WGS) entry which is preliminary data.</text>
</comment>
<proteinExistence type="predicted"/>
<sequence length="211" mass="22178">MAYDNYGQQPQPGGYPPQQQPGGYPPQQQPGGYPPQQPGAYPPPQQPGGYPPPQQPGGYPPQGGYPPAGYPQPGYGGHPNMAIPPQSMPGRMKAAVVLLWISFGLGIIAVPLLFAAISLLEAAGGDVDTLYVLALFNIVLLVLQLIGLIGAHLRQNWGRLMLIGLCVVGTLSQVWQLIEMESPGAGTVGIAINLLAIMFLANKEAKAYCGA</sequence>
<feature type="transmembrane region" description="Helical" evidence="2">
    <location>
        <begin position="184"/>
        <end position="201"/>
    </location>
</feature>
<dbReference type="Proteomes" id="UP001595823">
    <property type="component" value="Unassembled WGS sequence"/>
</dbReference>
<feature type="compositionally biased region" description="Low complexity" evidence="1">
    <location>
        <begin position="1"/>
        <end position="12"/>
    </location>
</feature>
<dbReference type="EMBL" id="JBHSDK010000007">
    <property type="protein sequence ID" value="MFC4334598.1"/>
    <property type="molecule type" value="Genomic_DNA"/>
</dbReference>
<accession>A0ABV8TVY5</accession>
<protein>
    <submittedName>
        <fullName evidence="3">Uncharacterized protein</fullName>
    </submittedName>
</protein>
<evidence type="ECO:0000256" key="1">
    <source>
        <dbReference type="SAM" id="MobiDB-lite"/>
    </source>
</evidence>
<feature type="transmembrane region" description="Helical" evidence="2">
    <location>
        <begin position="160"/>
        <end position="178"/>
    </location>
</feature>
<organism evidence="3 4">
    <name type="scientific">Salininema proteolyticum</name>
    <dbReference type="NCBI Taxonomy" id="1607685"/>
    <lineage>
        <taxon>Bacteria</taxon>
        <taxon>Bacillati</taxon>
        <taxon>Actinomycetota</taxon>
        <taxon>Actinomycetes</taxon>
        <taxon>Glycomycetales</taxon>
        <taxon>Glycomycetaceae</taxon>
        <taxon>Salininema</taxon>
    </lineage>
</organism>